<accession>A0ACD0P8E6</accession>
<reference evidence="1 2" key="1">
    <citation type="journal article" date="2018" name="Mol. Biol. Evol.">
        <title>Broad Genomic Sampling Reveals a Smut Pathogenic Ancestry of the Fungal Clade Ustilaginomycotina.</title>
        <authorList>
            <person name="Kijpornyongpan T."/>
            <person name="Mondo S.J."/>
            <person name="Barry K."/>
            <person name="Sandor L."/>
            <person name="Lee J."/>
            <person name="Lipzen A."/>
            <person name="Pangilinan J."/>
            <person name="LaButti K."/>
            <person name="Hainaut M."/>
            <person name="Henrissat B."/>
            <person name="Grigoriev I.V."/>
            <person name="Spatafora J.W."/>
            <person name="Aime M.C."/>
        </authorList>
    </citation>
    <scope>NUCLEOTIDE SEQUENCE [LARGE SCALE GENOMIC DNA]</scope>
    <source>
        <strain evidence="1 2">SA 807</strain>
    </source>
</reference>
<keyword evidence="2" id="KW-1185">Reference proteome</keyword>
<protein>
    <submittedName>
        <fullName evidence="1">Protein prenylyltransferase</fullName>
    </submittedName>
</protein>
<gene>
    <name evidence="1" type="ORF">IE53DRAFT_382933</name>
</gene>
<dbReference type="EMBL" id="KZ819684">
    <property type="protein sequence ID" value="PWN54443.1"/>
    <property type="molecule type" value="Genomic_DNA"/>
</dbReference>
<dbReference type="Proteomes" id="UP000245626">
    <property type="component" value="Unassembled WGS sequence"/>
</dbReference>
<evidence type="ECO:0000313" key="2">
    <source>
        <dbReference type="Proteomes" id="UP000245626"/>
    </source>
</evidence>
<organism evidence="1 2">
    <name type="scientific">Violaceomyces palustris</name>
    <dbReference type="NCBI Taxonomy" id="1673888"/>
    <lineage>
        <taxon>Eukaryota</taxon>
        <taxon>Fungi</taxon>
        <taxon>Dikarya</taxon>
        <taxon>Basidiomycota</taxon>
        <taxon>Ustilaginomycotina</taxon>
        <taxon>Ustilaginomycetes</taxon>
        <taxon>Violaceomycetales</taxon>
        <taxon>Violaceomycetaceae</taxon>
        <taxon>Violaceomyces</taxon>
    </lineage>
</organism>
<sequence>MDTSPYLPFDPDSKVWEDIEPTYQKEGPNPLCSIMYDPKYSRAMDLYRSLVSAHSDSQPGPSKGLELSPRALALTEHLVRLNPSNYSIWQYRAKILIDSDYTIPGASTSPPSGSESSDGKGEPKERRREEALRKELDFLDVLANENMKSYQVWQHRRLIVSALGDPSRELAFIATNLERDSKNYHTWAYRQWVLAHFGGLGSPIARSVSQRGRAGSGSACFPELWDGELEYVDRLLDEDIRNNSAWNHRWFVIFGRRSCHFSREDRKGVRPPDEGGVQEQDTERIEHEMRELIRREQAFTKARISVSPNNASAWNYLRGIHTSSPFPVPLSSSLDFSTSLISTMTEAESDPSVDQFGRSPPMALEWCLDCHEESIKKRVQILRAEGKDGDDLERDREVGNSLATCRKLVQRLDVADPMRRRYHSYRFNSIKRILEARPSR</sequence>
<proteinExistence type="predicted"/>
<name>A0ACD0P8E6_9BASI</name>
<evidence type="ECO:0000313" key="1">
    <source>
        <dbReference type="EMBL" id="PWN54443.1"/>
    </source>
</evidence>